<evidence type="ECO:0000313" key="3">
    <source>
        <dbReference type="Proteomes" id="UP000242642"/>
    </source>
</evidence>
<dbReference type="AlphaFoldDB" id="A0A1I0BLY3"/>
<name>A0A1I0BLY3_9GAMM</name>
<gene>
    <name evidence="2" type="ORF">SAMN02583745_01317</name>
</gene>
<dbReference type="Gene3D" id="3.90.1200.10">
    <property type="match status" value="1"/>
</dbReference>
<keyword evidence="2" id="KW-0418">Kinase</keyword>
<dbReference type="InterPro" id="IPR002575">
    <property type="entry name" value="Aminoglycoside_PTrfase"/>
</dbReference>
<dbReference type="OrthoDB" id="179763at2"/>
<feature type="domain" description="Aminoglycoside phosphotransferase" evidence="1">
    <location>
        <begin position="54"/>
        <end position="253"/>
    </location>
</feature>
<evidence type="ECO:0000313" key="2">
    <source>
        <dbReference type="EMBL" id="SET07959.1"/>
    </source>
</evidence>
<dbReference type="SUPFAM" id="SSF56112">
    <property type="entry name" value="Protein kinase-like (PK-like)"/>
    <property type="match status" value="1"/>
</dbReference>
<organism evidence="2 3">
    <name type="scientific">Thorsellia anophelis DSM 18579</name>
    <dbReference type="NCBI Taxonomy" id="1123402"/>
    <lineage>
        <taxon>Bacteria</taxon>
        <taxon>Pseudomonadati</taxon>
        <taxon>Pseudomonadota</taxon>
        <taxon>Gammaproteobacteria</taxon>
        <taxon>Enterobacterales</taxon>
        <taxon>Thorselliaceae</taxon>
        <taxon>Thorsellia</taxon>
    </lineage>
</organism>
<sequence length="316" mass="37405">MQIDTYLIPNSLRSVVDQLLQPSLNLALKKHAQSNPNNSSFNANLSIKSTRFTPISGLSGTNWIIDLGDKKWIARENSKIKMQLGINRKIEHKILRQLEFQNIAPHCVTLSREWLILEWLPNNKTLTPQLDYIPQKLGYVIQKIHSSPLSRHQITLKKRFNFLFNQIDKKRITYKWAKNHSIFNYAQPPSRSHMVLSHMDVHIDNLIFENNSLKLIDWEYAGDTEEHIALAAIIDSMNWSKSQAINFLANYIESREMLVKQNENQYQAMSHRLYEAIIPWIPWIHYLQFLWFEIRWNQTNNEHFIQLSQELWDKFA</sequence>
<dbReference type="Pfam" id="PF01636">
    <property type="entry name" value="APH"/>
    <property type="match status" value="1"/>
</dbReference>
<keyword evidence="2" id="KW-0808">Transferase</keyword>
<evidence type="ECO:0000259" key="1">
    <source>
        <dbReference type="Pfam" id="PF01636"/>
    </source>
</evidence>
<proteinExistence type="predicted"/>
<dbReference type="RefSeq" id="WP_143047603.1">
    <property type="nucleotide sequence ID" value="NZ_FOHV01000008.1"/>
</dbReference>
<protein>
    <submittedName>
        <fullName evidence="2">Thiamine kinase</fullName>
    </submittedName>
</protein>
<dbReference type="InterPro" id="IPR011009">
    <property type="entry name" value="Kinase-like_dom_sf"/>
</dbReference>
<dbReference type="STRING" id="1123402.SAMN02583745_01317"/>
<dbReference type="EMBL" id="FOHV01000008">
    <property type="protein sequence ID" value="SET07959.1"/>
    <property type="molecule type" value="Genomic_DNA"/>
</dbReference>
<accession>A0A1I0BLY3</accession>
<dbReference type="Gene3D" id="3.30.200.20">
    <property type="entry name" value="Phosphorylase Kinase, domain 1"/>
    <property type="match status" value="1"/>
</dbReference>
<dbReference type="GO" id="GO:0016301">
    <property type="term" value="F:kinase activity"/>
    <property type="evidence" value="ECO:0007669"/>
    <property type="project" value="UniProtKB-KW"/>
</dbReference>
<reference evidence="3" key="1">
    <citation type="submission" date="2016-10" db="EMBL/GenBank/DDBJ databases">
        <authorList>
            <person name="Varghese N."/>
            <person name="Submissions S."/>
        </authorList>
    </citation>
    <scope>NUCLEOTIDE SEQUENCE [LARGE SCALE GENOMIC DNA]</scope>
    <source>
        <strain evidence="3">DSM 18579</strain>
    </source>
</reference>
<dbReference type="Proteomes" id="UP000242642">
    <property type="component" value="Unassembled WGS sequence"/>
</dbReference>
<keyword evidence="3" id="KW-1185">Reference proteome</keyword>